<dbReference type="CDD" id="cd00207">
    <property type="entry name" value="fer2"/>
    <property type="match status" value="1"/>
</dbReference>
<keyword evidence="11 27" id="KW-0285">Flavoprotein</keyword>
<evidence type="ECO:0000256" key="13">
    <source>
        <dbReference type="ARBA" id="ARBA00022723"/>
    </source>
</evidence>
<evidence type="ECO:0000256" key="5">
    <source>
        <dbReference type="ARBA" id="ARBA00011309"/>
    </source>
</evidence>
<comment type="subcellular location">
    <subcellularLocation>
        <location evidence="3">Cell inner membrane</location>
    </subcellularLocation>
    <subcellularLocation>
        <location evidence="27">Cell membrane</location>
        <topology evidence="27">Single-pass membrane protein</topology>
    </subcellularLocation>
</comment>
<keyword evidence="17 27" id="KW-0411">Iron-sulfur</keyword>
<evidence type="ECO:0000256" key="8">
    <source>
        <dbReference type="ARBA" id="ARBA00022448"/>
    </source>
</evidence>
<comment type="cofactor">
    <cofactor evidence="1 27">
        <name>FAD</name>
        <dbReference type="ChEBI" id="CHEBI:57692"/>
    </cofactor>
</comment>
<comment type="similarity">
    <text evidence="4 27">Belongs to the NqrF family.</text>
</comment>
<evidence type="ECO:0000313" key="30">
    <source>
        <dbReference type="EMBL" id="MFD0932552.1"/>
    </source>
</evidence>
<evidence type="ECO:0000256" key="17">
    <source>
        <dbReference type="ARBA" id="ARBA00023014"/>
    </source>
</evidence>
<keyword evidence="27" id="KW-0812">Transmembrane</keyword>
<evidence type="ECO:0000256" key="24">
    <source>
        <dbReference type="ARBA" id="ARBA00030032"/>
    </source>
</evidence>
<dbReference type="Pfam" id="PF00970">
    <property type="entry name" value="FAD_binding_6"/>
    <property type="match status" value="1"/>
</dbReference>
<evidence type="ECO:0000256" key="26">
    <source>
        <dbReference type="ARBA" id="ARBA00048891"/>
    </source>
</evidence>
<dbReference type="PANTHER" id="PTHR43644">
    <property type="entry name" value="NA(+)-TRANSLOCATING NADH-QUINONE REDUCTASE SUBUNIT"/>
    <property type="match status" value="1"/>
</dbReference>
<dbReference type="Proteomes" id="UP001597049">
    <property type="component" value="Unassembled WGS sequence"/>
</dbReference>
<evidence type="ECO:0000256" key="16">
    <source>
        <dbReference type="ARBA" id="ARBA00023004"/>
    </source>
</evidence>
<evidence type="ECO:0000256" key="27">
    <source>
        <dbReference type="HAMAP-Rule" id="MF_00430"/>
    </source>
</evidence>
<evidence type="ECO:0000256" key="21">
    <source>
        <dbReference type="ARBA" id="ARBA00023075"/>
    </source>
</evidence>
<keyword evidence="31" id="KW-1185">Reference proteome</keyword>
<comment type="cofactor">
    <cofactor evidence="27">
        <name>[2Fe-2S] cluster</name>
        <dbReference type="ChEBI" id="CHEBI:190135"/>
    </cofactor>
    <text evidence="27">Binds 1 [2Fe-2S] cluster.</text>
</comment>
<evidence type="ECO:0000256" key="14">
    <source>
        <dbReference type="ARBA" id="ARBA00022827"/>
    </source>
</evidence>
<keyword evidence="20 27" id="KW-0406">Ion transport</keyword>
<evidence type="ECO:0000256" key="7">
    <source>
        <dbReference type="ARBA" id="ARBA00019729"/>
    </source>
</evidence>
<protein>
    <recommendedName>
        <fullName evidence="7 27">Na(+)-translocating NADH-quinone reductase subunit F</fullName>
        <shortName evidence="27">Na(+)-NQR subunit F</shortName>
        <shortName evidence="27">Na(+)-translocating NQR subunit F</shortName>
        <ecNumber evidence="6 27">7.2.1.1</ecNumber>
    </recommendedName>
    <alternativeName>
        <fullName evidence="25 27">NQR complex subunit F</fullName>
    </alternativeName>
    <alternativeName>
        <fullName evidence="24 27">NQR-1 subunit F</fullName>
    </alternativeName>
</protein>
<keyword evidence="23 27" id="KW-0739">Sodium transport</keyword>
<evidence type="ECO:0000256" key="4">
    <source>
        <dbReference type="ARBA" id="ARBA00005570"/>
    </source>
</evidence>
<dbReference type="InterPro" id="IPR010205">
    <property type="entry name" value="NqrF"/>
</dbReference>
<evidence type="ECO:0000256" key="9">
    <source>
        <dbReference type="ARBA" id="ARBA00022475"/>
    </source>
</evidence>
<comment type="subunit">
    <text evidence="5 27">Composed of six subunits; NqrA, NqrB, NqrC, NqrD, NqrE and NqrF.</text>
</comment>
<feature type="binding site" evidence="27">
    <location>
        <position position="74"/>
    </location>
    <ligand>
        <name>[2Fe-2S] cluster</name>
        <dbReference type="ChEBI" id="CHEBI:190135"/>
    </ligand>
</feature>
<dbReference type="NCBIfam" id="TIGR01941">
    <property type="entry name" value="nqrF"/>
    <property type="match status" value="1"/>
</dbReference>
<keyword evidence="16 27" id="KW-0408">Iron</keyword>
<gene>
    <name evidence="27 30" type="primary">nqrF</name>
    <name evidence="30" type="ORF">ACFQ0R_08105</name>
</gene>
<keyword evidence="14 27" id="KW-0274">FAD</keyword>
<dbReference type="EMBL" id="JBHTIV010000009">
    <property type="protein sequence ID" value="MFD0932552.1"/>
    <property type="molecule type" value="Genomic_DNA"/>
</dbReference>
<dbReference type="SUPFAM" id="SSF54292">
    <property type="entry name" value="2Fe-2S ferredoxin-like"/>
    <property type="match status" value="1"/>
</dbReference>
<comment type="catalytic activity">
    <reaction evidence="26 27">
        <text>a ubiquinone + n Na(+)(in) + NADH + H(+) = a ubiquinol + n Na(+)(out) + NAD(+)</text>
        <dbReference type="Rhea" id="RHEA:47748"/>
        <dbReference type="Rhea" id="RHEA-COMP:9565"/>
        <dbReference type="Rhea" id="RHEA-COMP:9566"/>
        <dbReference type="ChEBI" id="CHEBI:15378"/>
        <dbReference type="ChEBI" id="CHEBI:16389"/>
        <dbReference type="ChEBI" id="CHEBI:17976"/>
        <dbReference type="ChEBI" id="CHEBI:29101"/>
        <dbReference type="ChEBI" id="CHEBI:57540"/>
        <dbReference type="ChEBI" id="CHEBI:57945"/>
        <dbReference type="EC" id="7.2.1.1"/>
    </reaction>
</comment>
<feature type="binding site" evidence="27">
    <location>
        <position position="77"/>
    </location>
    <ligand>
        <name>[2Fe-2S] cluster</name>
        <dbReference type="ChEBI" id="CHEBI:190135"/>
    </ligand>
</feature>
<feature type="domain" description="FAD-binding FR-type" evidence="29">
    <location>
        <begin position="128"/>
        <end position="281"/>
    </location>
</feature>
<evidence type="ECO:0000256" key="2">
    <source>
        <dbReference type="ARBA" id="ARBA00002972"/>
    </source>
</evidence>
<evidence type="ECO:0000256" key="18">
    <source>
        <dbReference type="ARBA" id="ARBA00023027"/>
    </source>
</evidence>
<feature type="binding site" evidence="27">
    <location>
        <position position="109"/>
    </location>
    <ligand>
        <name>[2Fe-2S] cluster</name>
        <dbReference type="ChEBI" id="CHEBI:190135"/>
    </ligand>
</feature>
<evidence type="ECO:0000256" key="3">
    <source>
        <dbReference type="ARBA" id="ARBA00004533"/>
    </source>
</evidence>
<dbReference type="PROSITE" id="PS51085">
    <property type="entry name" value="2FE2S_FER_2"/>
    <property type="match status" value="1"/>
</dbReference>
<dbReference type="PROSITE" id="PS51384">
    <property type="entry name" value="FAD_FR"/>
    <property type="match status" value="1"/>
</dbReference>
<dbReference type="Gene3D" id="2.40.30.10">
    <property type="entry name" value="Translation factors"/>
    <property type="match status" value="1"/>
</dbReference>
<proteinExistence type="inferred from homology"/>
<organism evidence="30 31">
    <name type="scientific">Psychroflexus salinarum</name>
    <dbReference type="NCBI Taxonomy" id="546024"/>
    <lineage>
        <taxon>Bacteria</taxon>
        <taxon>Pseudomonadati</taxon>
        <taxon>Bacteroidota</taxon>
        <taxon>Flavobacteriia</taxon>
        <taxon>Flavobacteriales</taxon>
        <taxon>Flavobacteriaceae</taxon>
        <taxon>Psychroflexus</taxon>
    </lineage>
</organism>
<accession>A0ABW3GQF8</accession>
<dbReference type="InterPro" id="IPR039261">
    <property type="entry name" value="FNR_nucleotide-bd"/>
</dbReference>
<dbReference type="InterPro" id="IPR001709">
    <property type="entry name" value="Flavoprot_Pyr_Nucl_cyt_Rdtase"/>
</dbReference>
<evidence type="ECO:0000256" key="6">
    <source>
        <dbReference type="ARBA" id="ARBA00013099"/>
    </source>
</evidence>
<evidence type="ECO:0000313" key="31">
    <source>
        <dbReference type="Proteomes" id="UP001597049"/>
    </source>
</evidence>
<reference evidence="31" key="1">
    <citation type="journal article" date="2019" name="Int. J. Syst. Evol. Microbiol.">
        <title>The Global Catalogue of Microorganisms (GCM) 10K type strain sequencing project: providing services to taxonomists for standard genome sequencing and annotation.</title>
        <authorList>
            <consortium name="The Broad Institute Genomics Platform"/>
            <consortium name="The Broad Institute Genome Sequencing Center for Infectious Disease"/>
            <person name="Wu L."/>
            <person name="Ma J."/>
        </authorList>
    </citation>
    <scope>NUCLEOTIDE SEQUENCE [LARGE SCALE GENOMIC DNA]</scope>
    <source>
        <strain evidence="31">CCUG 56752</strain>
    </source>
</reference>
<keyword evidence="27" id="KW-1133">Transmembrane helix</keyword>
<dbReference type="InterPro" id="IPR008333">
    <property type="entry name" value="Cbr1-like_FAD-bd_dom"/>
</dbReference>
<keyword evidence="12 27" id="KW-0001">2Fe-2S</keyword>
<dbReference type="Gene3D" id="3.10.20.30">
    <property type="match status" value="1"/>
</dbReference>
<dbReference type="EC" id="7.2.1.1" evidence="6 27"/>
<dbReference type="InterPro" id="IPR001433">
    <property type="entry name" value="OxRdtase_FAD/NAD-bd"/>
</dbReference>
<evidence type="ECO:0000256" key="10">
    <source>
        <dbReference type="ARBA" id="ARBA00022519"/>
    </source>
</evidence>
<dbReference type="PRINTS" id="PR00371">
    <property type="entry name" value="FPNCR"/>
</dbReference>
<evidence type="ECO:0000256" key="15">
    <source>
        <dbReference type="ARBA" id="ARBA00022967"/>
    </source>
</evidence>
<keyword evidence="15 27" id="KW-1278">Translocase</keyword>
<comment type="function">
    <text evidence="2 27">NQR complex catalyzes the reduction of ubiquinone-1 to ubiquinol by two successive reactions, coupled with the transport of Na(+) ions from the cytoplasm to the periplasm. The first step is catalyzed by NqrF, which accepts electrons from NADH and reduces ubiquinone-1 to ubisemiquinone by a one-electron transfer pathway.</text>
</comment>
<evidence type="ECO:0000256" key="25">
    <source>
        <dbReference type="ARBA" id="ARBA00030787"/>
    </source>
</evidence>
<evidence type="ECO:0000256" key="23">
    <source>
        <dbReference type="ARBA" id="ARBA00023201"/>
    </source>
</evidence>
<dbReference type="PIRSF" id="PIRSF000044">
    <property type="entry name" value="Cis_Diol_DH_RD"/>
    <property type="match status" value="1"/>
</dbReference>
<keyword evidence="13 27" id="KW-0479">Metal-binding</keyword>
<evidence type="ECO:0000256" key="19">
    <source>
        <dbReference type="ARBA" id="ARBA00023053"/>
    </source>
</evidence>
<dbReference type="Pfam" id="PF00111">
    <property type="entry name" value="Fer2"/>
    <property type="match status" value="1"/>
</dbReference>
<evidence type="ECO:0000256" key="22">
    <source>
        <dbReference type="ARBA" id="ARBA00023136"/>
    </source>
</evidence>
<evidence type="ECO:0000259" key="29">
    <source>
        <dbReference type="PROSITE" id="PS51384"/>
    </source>
</evidence>
<dbReference type="CDD" id="cd06188">
    <property type="entry name" value="NADH_quinone_reductase"/>
    <property type="match status" value="1"/>
</dbReference>
<dbReference type="SUPFAM" id="SSF63380">
    <property type="entry name" value="Riboflavin synthase domain-like"/>
    <property type="match status" value="1"/>
</dbReference>
<dbReference type="RefSeq" id="WP_379657876.1">
    <property type="nucleotide sequence ID" value="NZ_JBHTIV010000009.1"/>
</dbReference>
<evidence type="ECO:0000259" key="28">
    <source>
        <dbReference type="PROSITE" id="PS51085"/>
    </source>
</evidence>
<dbReference type="InterPro" id="IPR017927">
    <property type="entry name" value="FAD-bd_FR_type"/>
</dbReference>
<evidence type="ECO:0000256" key="11">
    <source>
        <dbReference type="ARBA" id="ARBA00022630"/>
    </source>
</evidence>
<evidence type="ECO:0000256" key="12">
    <source>
        <dbReference type="ARBA" id="ARBA00022714"/>
    </source>
</evidence>
<feature type="domain" description="2Fe-2S ferredoxin-type" evidence="28">
    <location>
        <begin position="33"/>
        <end position="125"/>
    </location>
</feature>
<dbReference type="Pfam" id="PF00175">
    <property type="entry name" value="NAD_binding_1"/>
    <property type="match status" value="1"/>
</dbReference>
<keyword evidence="10" id="KW-0997">Cell inner membrane</keyword>
<feature type="binding site" evidence="27">
    <location>
        <position position="68"/>
    </location>
    <ligand>
        <name>[2Fe-2S] cluster</name>
        <dbReference type="ChEBI" id="CHEBI:190135"/>
    </ligand>
</feature>
<keyword evidence="22 27" id="KW-0472">Membrane</keyword>
<comment type="caution">
    <text evidence="30">The sequence shown here is derived from an EMBL/GenBank/DDBJ whole genome shotgun (WGS) entry which is preliminary data.</text>
</comment>
<dbReference type="InterPro" id="IPR012675">
    <property type="entry name" value="Beta-grasp_dom_sf"/>
</dbReference>
<keyword evidence="8 27" id="KW-0813">Transport</keyword>
<dbReference type="InterPro" id="IPR036010">
    <property type="entry name" value="2Fe-2S_ferredoxin-like_sf"/>
</dbReference>
<evidence type="ECO:0000256" key="20">
    <source>
        <dbReference type="ARBA" id="ARBA00023065"/>
    </source>
</evidence>
<name>A0ABW3GQF8_9FLAO</name>
<dbReference type="SUPFAM" id="SSF52343">
    <property type="entry name" value="Ferredoxin reductase-like, C-terminal NADP-linked domain"/>
    <property type="match status" value="1"/>
</dbReference>
<dbReference type="HAMAP" id="MF_00430">
    <property type="entry name" value="NqrF"/>
    <property type="match status" value="1"/>
</dbReference>
<dbReference type="PANTHER" id="PTHR43644:SF1">
    <property type="entry name" value="NAD(P)H-FLAVIN REDUCTASE"/>
    <property type="match status" value="1"/>
</dbReference>
<sequence length="429" mass="48218">MTVILASVAVFLTLILLLVVILLTAKSKLSPSGPVKINVNDEKDLEVDSGSTLLNTLSDNKLFLPSACGGGGTCIQCKCIVKDGGGAILPTEEPHFTRKEIAEGWRLGCQVKVKQDMTIEIPEEVFGIKKWEATVVSNYNVASFIKEFIVEIPEDMDYKAGGYIQIEVPPCEVKFEDMDITAHPEEHPDEKDKFKTEWDTFKLWPLVMKNTETVERAYSMASYPAEGKRVMLNVRIATPPFDKSKGDWMDVNPGVASSYIFGCKAGDKVTISGPYGEFFINESEAEMLYVGGGAGMAPMRSHLYHLFRTLQTGRKVTFWYGGRSKRELFYTDHFRALEKDFPNFKFYLALSEPQEEDNWKVKDGIDGEGDGFVGFIHQCVIDNYLNYHEEPEDIELYFCGPPLMNQAVQKMGEDFGIPDENIRFDDFGG</sequence>
<keyword evidence="21 27" id="KW-0830">Ubiquinone</keyword>
<dbReference type="InterPro" id="IPR017938">
    <property type="entry name" value="Riboflavin_synthase-like_b-brl"/>
</dbReference>
<keyword evidence="19 27" id="KW-0915">Sodium</keyword>
<dbReference type="Gene3D" id="3.40.50.80">
    <property type="entry name" value="Nucleotide-binding domain of ferredoxin-NADP reductase (FNR) module"/>
    <property type="match status" value="1"/>
</dbReference>
<dbReference type="InterPro" id="IPR001041">
    <property type="entry name" value="2Fe-2S_ferredoxin-type"/>
</dbReference>
<keyword evidence="9 27" id="KW-1003">Cell membrane</keyword>
<evidence type="ECO:0000256" key="1">
    <source>
        <dbReference type="ARBA" id="ARBA00001974"/>
    </source>
</evidence>
<keyword evidence="18 27" id="KW-0520">NAD</keyword>